<dbReference type="GO" id="GO:0006508">
    <property type="term" value="P:proteolysis"/>
    <property type="evidence" value="ECO:0007669"/>
    <property type="project" value="InterPro"/>
</dbReference>
<dbReference type="InterPro" id="IPR029058">
    <property type="entry name" value="AB_hydrolase_fold"/>
</dbReference>
<dbReference type="InterPro" id="IPR050955">
    <property type="entry name" value="Plant_Biomass_Hydrol_Est"/>
</dbReference>
<proteinExistence type="predicted"/>
<sequence length="858" mass="95333">MSAATHMQAYLGPDDAWKVQVGASWDVLGPFPIHAREQHFLSPAFPLNLSLSTDYTQTWPSSYADAGFVTWTKATSTPDGHLEISFPHIRWKQLRATEGWAALQHHAILRTTVTLYPPANRAVDNPPQLLVDLRRASYFALRPQVEAMSTFIPEWFAGNIYDLERALPHVVDLPSVPSPDKPTNYDLFVSGDYEIRLFGDPLVQHSDVPIQKIGLAIQIQDIVDPLVHKSSQDVICDFLGIELGLLKMITIAPSQTRIVPITIEQNAPYFGESIALDMTFTSDDGFHVISVSVPVNQHQLKLVERQFFIATFFFADALPSPFIIIPPANAEKDRKTPTILALHGAGVDILKHDFWVRSLPYNQVGWIVVPTGRTSWGLDWHGPSADDAWSSLEALAAIVSRRRPNFPESWQVPSTSQVVVVGHSNGGQGTWYLASRYPDRVLAAVPASAYVKSQSYIPLTLSRGGHFIDPALRAILDAAQTPDDNDLHLSNLIDMPILAIHGGDDENVPTWHTREATAALKAWYPSANITFREDPGEGHWYSHVLQNPAVQNFLDDVVSSSRKSDASDAFTLTVTIPGESGSLKGWKINKLMIPGRLARLHVRKVKDNKFEVEPSNVHTFTVPVQNGTYEIFVDDQLISIPSTETPMHIHRVSPEQWEARALSSAARQSPGRMQAILSSPGPIIVITAGRNRKDTSAALRLCHILHVYHRLDAEIITEDTALQWNKLESWPSGNIIFIGAPSSPFAKEVLHSKETAIHLTDSVPTVGNRKFNKAGQALLFLHPHLRNQSDSFMMFILYNDKSSLERAVRLFPFRTGIAVPEWLVTGDKMDVFGAGGIQAAGVWDSTWGLSEAMSWFYH</sequence>
<dbReference type="GO" id="GO:0008236">
    <property type="term" value="F:serine-type peptidase activity"/>
    <property type="evidence" value="ECO:0007669"/>
    <property type="project" value="InterPro"/>
</dbReference>
<evidence type="ECO:0000313" key="4">
    <source>
        <dbReference type="Proteomes" id="UP000724874"/>
    </source>
</evidence>
<dbReference type="PANTHER" id="PTHR43037">
    <property type="entry name" value="UNNAMED PRODUCT-RELATED"/>
    <property type="match status" value="1"/>
</dbReference>
<comment type="caution">
    <text evidence="3">The sequence shown here is derived from an EMBL/GenBank/DDBJ whole genome shotgun (WGS) entry which is preliminary data.</text>
</comment>
<keyword evidence="1" id="KW-0732">Signal</keyword>
<feature type="domain" description="Peptidase S9 prolyl oligopeptidase catalytic" evidence="2">
    <location>
        <begin position="415"/>
        <end position="543"/>
    </location>
</feature>
<dbReference type="EMBL" id="JADNYJ010000188">
    <property type="protein sequence ID" value="KAF8876046.1"/>
    <property type="molecule type" value="Genomic_DNA"/>
</dbReference>
<dbReference type="InterPro" id="IPR001375">
    <property type="entry name" value="Peptidase_S9_cat"/>
</dbReference>
<evidence type="ECO:0000259" key="2">
    <source>
        <dbReference type="Pfam" id="PF00326"/>
    </source>
</evidence>
<protein>
    <recommendedName>
        <fullName evidence="2">Peptidase S9 prolyl oligopeptidase catalytic domain-containing protein</fullName>
    </recommendedName>
</protein>
<reference evidence="3" key="1">
    <citation type="submission" date="2020-11" db="EMBL/GenBank/DDBJ databases">
        <authorList>
            <consortium name="DOE Joint Genome Institute"/>
            <person name="Ahrendt S."/>
            <person name="Riley R."/>
            <person name="Andreopoulos W."/>
            <person name="LaButti K."/>
            <person name="Pangilinan J."/>
            <person name="Ruiz-duenas F.J."/>
            <person name="Barrasa J.M."/>
            <person name="Sanchez-Garcia M."/>
            <person name="Camarero S."/>
            <person name="Miyauchi S."/>
            <person name="Serrano A."/>
            <person name="Linde D."/>
            <person name="Babiker R."/>
            <person name="Drula E."/>
            <person name="Ayuso-Fernandez I."/>
            <person name="Pacheco R."/>
            <person name="Padilla G."/>
            <person name="Ferreira P."/>
            <person name="Barriuso J."/>
            <person name="Kellner H."/>
            <person name="Castanera R."/>
            <person name="Alfaro M."/>
            <person name="Ramirez L."/>
            <person name="Pisabarro A.G."/>
            <person name="Kuo A."/>
            <person name="Tritt A."/>
            <person name="Lipzen A."/>
            <person name="He G."/>
            <person name="Yan M."/>
            <person name="Ng V."/>
            <person name="Cullen D."/>
            <person name="Martin F."/>
            <person name="Rosso M.-N."/>
            <person name="Henrissat B."/>
            <person name="Hibbett D."/>
            <person name="Martinez A.T."/>
            <person name="Grigoriev I.V."/>
        </authorList>
    </citation>
    <scope>NUCLEOTIDE SEQUENCE</scope>
    <source>
        <strain evidence="3">AH 44721</strain>
    </source>
</reference>
<evidence type="ECO:0000313" key="3">
    <source>
        <dbReference type="EMBL" id="KAF8876046.1"/>
    </source>
</evidence>
<dbReference type="Pfam" id="PF00326">
    <property type="entry name" value="Peptidase_S9"/>
    <property type="match status" value="1"/>
</dbReference>
<organism evidence="3 4">
    <name type="scientific">Gymnopilus junonius</name>
    <name type="common">Spectacular rustgill mushroom</name>
    <name type="synonym">Gymnopilus spectabilis subsp. junonius</name>
    <dbReference type="NCBI Taxonomy" id="109634"/>
    <lineage>
        <taxon>Eukaryota</taxon>
        <taxon>Fungi</taxon>
        <taxon>Dikarya</taxon>
        <taxon>Basidiomycota</taxon>
        <taxon>Agaricomycotina</taxon>
        <taxon>Agaricomycetes</taxon>
        <taxon>Agaricomycetidae</taxon>
        <taxon>Agaricales</taxon>
        <taxon>Agaricineae</taxon>
        <taxon>Hymenogastraceae</taxon>
        <taxon>Gymnopilus</taxon>
    </lineage>
</organism>
<name>A0A9P5TFY3_GYMJU</name>
<evidence type="ECO:0000256" key="1">
    <source>
        <dbReference type="ARBA" id="ARBA00022729"/>
    </source>
</evidence>
<dbReference type="PANTHER" id="PTHR43037:SF4">
    <property type="entry name" value="PEPTIDASE S9 PROLYL OLIGOPEPTIDASE CATALYTIC DOMAIN-CONTAINING PROTEIN"/>
    <property type="match status" value="1"/>
</dbReference>
<gene>
    <name evidence="3" type="ORF">CPB84DRAFT_1838726</name>
</gene>
<accession>A0A9P5TFY3</accession>
<dbReference type="Proteomes" id="UP000724874">
    <property type="component" value="Unassembled WGS sequence"/>
</dbReference>
<dbReference type="Gene3D" id="3.40.50.1820">
    <property type="entry name" value="alpha/beta hydrolase"/>
    <property type="match status" value="1"/>
</dbReference>
<keyword evidence="4" id="KW-1185">Reference proteome</keyword>
<dbReference type="OrthoDB" id="449091at2759"/>
<dbReference type="SUPFAM" id="SSF53474">
    <property type="entry name" value="alpha/beta-Hydrolases"/>
    <property type="match status" value="1"/>
</dbReference>
<dbReference type="AlphaFoldDB" id="A0A9P5TFY3"/>